<gene>
    <name evidence="2" type="ORF">TIFTF001_044331</name>
</gene>
<reference evidence="2" key="1">
    <citation type="submission" date="2023-07" db="EMBL/GenBank/DDBJ databases">
        <title>draft genome sequence of fig (Ficus carica).</title>
        <authorList>
            <person name="Takahashi T."/>
            <person name="Nishimura K."/>
        </authorList>
    </citation>
    <scope>NUCLEOTIDE SEQUENCE</scope>
</reference>
<evidence type="ECO:0000313" key="3">
    <source>
        <dbReference type="Proteomes" id="UP001187192"/>
    </source>
</evidence>
<evidence type="ECO:0000313" key="2">
    <source>
        <dbReference type="EMBL" id="GMN29237.1"/>
    </source>
</evidence>
<sequence length="36" mass="3848">MRLADKAGGGGRGNAASEGIQSYAIDDHMQVELEYH</sequence>
<feature type="region of interest" description="Disordered" evidence="1">
    <location>
        <begin position="1"/>
        <end position="23"/>
    </location>
</feature>
<organism evidence="2 3">
    <name type="scientific">Ficus carica</name>
    <name type="common">Common fig</name>
    <dbReference type="NCBI Taxonomy" id="3494"/>
    <lineage>
        <taxon>Eukaryota</taxon>
        <taxon>Viridiplantae</taxon>
        <taxon>Streptophyta</taxon>
        <taxon>Embryophyta</taxon>
        <taxon>Tracheophyta</taxon>
        <taxon>Spermatophyta</taxon>
        <taxon>Magnoliopsida</taxon>
        <taxon>eudicotyledons</taxon>
        <taxon>Gunneridae</taxon>
        <taxon>Pentapetalae</taxon>
        <taxon>rosids</taxon>
        <taxon>fabids</taxon>
        <taxon>Rosales</taxon>
        <taxon>Moraceae</taxon>
        <taxon>Ficeae</taxon>
        <taxon>Ficus</taxon>
    </lineage>
</organism>
<proteinExistence type="predicted"/>
<name>A0AA87Z5I2_FICCA</name>
<comment type="caution">
    <text evidence="2">The sequence shown here is derived from an EMBL/GenBank/DDBJ whole genome shotgun (WGS) entry which is preliminary data.</text>
</comment>
<accession>A0AA87Z5I2</accession>
<dbReference type="EMBL" id="BTGU01003257">
    <property type="protein sequence ID" value="GMN29237.1"/>
    <property type="molecule type" value="Genomic_DNA"/>
</dbReference>
<evidence type="ECO:0000256" key="1">
    <source>
        <dbReference type="SAM" id="MobiDB-lite"/>
    </source>
</evidence>
<keyword evidence="3" id="KW-1185">Reference proteome</keyword>
<protein>
    <submittedName>
        <fullName evidence="2">Uncharacterized protein</fullName>
    </submittedName>
</protein>
<dbReference type="AlphaFoldDB" id="A0AA87Z5I2"/>
<dbReference type="Proteomes" id="UP001187192">
    <property type="component" value="Unassembled WGS sequence"/>
</dbReference>